<feature type="transmembrane region" description="Helical" evidence="7">
    <location>
        <begin position="237"/>
        <end position="258"/>
    </location>
</feature>
<keyword evidence="6 7" id="KW-0472">Membrane</keyword>
<comment type="subcellular location">
    <subcellularLocation>
        <location evidence="1">Membrane</location>
        <topology evidence="1">Multi-pass membrane protein</topology>
    </subcellularLocation>
</comment>
<evidence type="ECO:0000313" key="9">
    <source>
        <dbReference type="EMBL" id="WAH37219.1"/>
    </source>
</evidence>
<feature type="transmembrane region" description="Helical" evidence="7">
    <location>
        <begin position="46"/>
        <end position="67"/>
    </location>
</feature>
<keyword evidence="3 7" id="KW-0812">Transmembrane</keyword>
<feature type="transmembrane region" description="Helical" evidence="7">
    <location>
        <begin position="79"/>
        <end position="97"/>
    </location>
</feature>
<feature type="transmembrane region" description="Helical" evidence="7">
    <location>
        <begin position="152"/>
        <end position="176"/>
    </location>
</feature>
<name>A0ABY6Z2U3_9BACL</name>
<feature type="transmembrane region" description="Helical" evidence="7">
    <location>
        <begin position="196"/>
        <end position="216"/>
    </location>
</feature>
<proteinExistence type="predicted"/>
<dbReference type="InterPro" id="IPR004841">
    <property type="entry name" value="AA-permease/SLC12A_dom"/>
</dbReference>
<evidence type="ECO:0000256" key="6">
    <source>
        <dbReference type="ARBA" id="ARBA00023136"/>
    </source>
</evidence>
<sequence length="434" mass="46609">MSQSGSKLQRSLKSRHILMMALGGAIGAGIFKGSSSSIDLAGPGVVFPYLVGGLILLVVMRSLALMAVKNDKATTLKDLIEPILGPFAGYVVGWIYWLDWVLVMAAETAAASSFLQFWFPGVPLWTLALIVSIVMTLLNLLQVRIYGETEYWLAAVKIVTLILFVVFGIILIITRFSGHTVAHNLVGHGGLFPHGLAGLVSAMLVVMFSFGGIEMVGMTLGETDGPAKVIPKAARSVIFRILLFYILPIAIILCLVPWNGLGTAQSPFVTVFQQIGIPYVGGVMNFVLLTAVLSAVNSGMYATSRMLYTQALDGQAPGGFAKLSRWHVPVRALMFSTIFLYVGVIVAVFAKGNTFGDLMVIPGYTVMIVWMLLVLARIKQEGIRPTTIVSLLALLAIFIGVIITTPAAGTIVSFIAIAIIVISFLFVKRGQLEA</sequence>
<evidence type="ECO:0000256" key="5">
    <source>
        <dbReference type="ARBA" id="ARBA00022989"/>
    </source>
</evidence>
<feature type="transmembrane region" description="Helical" evidence="7">
    <location>
        <begin position="358"/>
        <end position="376"/>
    </location>
</feature>
<dbReference type="Gene3D" id="1.20.1740.10">
    <property type="entry name" value="Amino acid/polyamine transporter I"/>
    <property type="match status" value="1"/>
</dbReference>
<feature type="transmembrane region" description="Helical" evidence="7">
    <location>
        <begin position="16"/>
        <end position="34"/>
    </location>
</feature>
<keyword evidence="10" id="KW-1185">Reference proteome</keyword>
<evidence type="ECO:0000256" key="1">
    <source>
        <dbReference type="ARBA" id="ARBA00004141"/>
    </source>
</evidence>
<feature type="domain" description="Amino acid permease/ SLC12A" evidence="8">
    <location>
        <begin position="16"/>
        <end position="419"/>
    </location>
</feature>
<accession>A0ABY6Z2U3</accession>
<reference evidence="9" key="1">
    <citation type="submission" date="2022-08" db="EMBL/GenBank/DDBJ databases">
        <title>Alicyclobacillus dauci DSM2870, complete genome.</title>
        <authorList>
            <person name="Wang Q."/>
            <person name="Cai R."/>
            <person name="Wang Z."/>
        </authorList>
    </citation>
    <scope>NUCLEOTIDE SEQUENCE</scope>
    <source>
        <strain evidence="9">DSM 28700</strain>
    </source>
</reference>
<evidence type="ECO:0000256" key="2">
    <source>
        <dbReference type="ARBA" id="ARBA00022448"/>
    </source>
</evidence>
<evidence type="ECO:0000256" key="3">
    <source>
        <dbReference type="ARBA" id="ARBA00022692"/>
    </source>
</evidence>
<organism evidence="9 10">
    <name type="scientific">Alicyclobacillus dauci</name>
    <dbReference type="NCBI Taxonomy" id="1475485"/>
    <lineage>
        <taxon>Bacteria</taxon>
        <taxon>Bacillati</taxon>
        <taxon>Bacillota</taxon>
        <taxon>Bacilli</taxon>
        <taxon>Bacillales</taxon>
        <taxon>Alicyclobacillaceae</taxon>
        <taxon>Alicyclobacillus</taxon>
    </lineage>
</organism>
<gene>
    <name evidence="9" type="ORF">NZD86_01325</name>
</gene>
<feature type="transmembrane region" description="Helical" evidence="7">
    <location>
        <begin position="278"/>
        <end position="296"/>
    </location>
</feature>
<dbReference type="PANTHER" id="PTHR43495:SF5">
    <property type="entry name" value="GAMMA-AMINOBUTYRIC ACID PERMEASE"/>
    <property type="match status" value="1"/>
</dbReference>
<evidence type="ECO:0000256" key="7">
    <source>
        <dbReference type="SAM" id="Phobius"/>
    </source>
</evidence>
<keyword evidence="5 7" id="KW-1133">Transmembrane helix</keyword>
<evidence type="ECO:0000259" key="8">
    <source>
        <dbReference type="Pfam" id="PF00324"/>
    </source>
</evidence>
<dbReference type="Pfam" id="PF00324">
    <property type="entry name" value="AA_permease"/>
    <property type="match status" value="1"/>
</dbReference>
<dbReference type="PIRSF" id="PIRSF006060">
    <property type="entry name" value="AA_transporter"/>
    <property type="match status" value="1"/>
</dbReference>
<dbReference type="EMBL" id="CP104064">
    <property type="protein sequence ID" value="WAH37219.1"/>
    <property type="molecule type" value="Genomic_DNA"/>
</dbReference>
<dbReference type="Proteomes" id="UP001164803">
    <property type="component" value="Chromosome"/>
</dbReference>
<feature type="transmembrane region" description="Helical" evidence="7">
    <location>
        <begin position="388"/>
        <end position="405"/>
    </location>
</feature>
<feature type="transmembrane region" description="Helical" evidence="7">
    <location>
        <begin position="411"/>
        <end position="427"/>
    </location>
</feature>
<keyword evidence="2" id="KW-0813">Transport</keyword>
<feature type="transmembrane region" description="Helical" evidence="7">
    <location>
        <begin position="117"/>
        <end position="140"/>
    </location>
</feature>
<evidence type="ECO:0000256" key="4">
    <source>
        <dbReference type="ARBA" id="ARBA00022970"/>
    </source>
</evidence>
<evidence type="ECO:0000313" key="10">
    <source>
        <dbReference type="Proteomes" id="UP001164803"/>
    </source>
</evidence>
<feature type="transmembrane region" description="Helical" evidence="7">
    <location>
        <begin position="332"/>
        <end position="352"/>
    </location>
</feature>
<dbReference type="RefSeq" id="WP_268044674.1">
    <property type="nucleotide sequence ID" value="NZ_CP104064.1"/>
</dbReference>
<protein>
    <submittedName>
        <fullName evidence="9">Amino acid permease</fullName>
    </submittedName>
</protein>
<keyword evidence="4" id="KW-0029">Amino-acid transport</keyword>
<dbReference type="PANTHER" id="PTHR43495">
    <property type="entry name" value="GABA PERMEASE"/>
    <property type="match status" value="1"/>
</dbReference>